<dbReference type="PANTHER" id="PTHR42829:SF2">
    <property type="entry name" value="NADH-UBIQUINONE OXIDOREDUCTASE CHAIN 5"/>
    <property type="match status" value="1"/>
</dbReference>
<reference evidence="8" key="1">
    <citation type="submission" date="2017-07" db="EMBL/GenBank/DDBJ databases">
        <title>Mitochondrial genome of Vannella croatica (Amoebozoa, Discosea, Vannellida).</title>
        <authorList>
            <person name="Natalya B."/>
            <person name="Elena N."/>
            <person name="Olja M."/>
            <person name="Anna G."/>
            <person name="Oksana K."/>
            <person name="Alexander K."/>
            <person name="Alexey M."/>
            <person name="Dmitrii P."/>
            <person name="Alexey S."/>
        </authorList>
    </citation>
    <scope>NUCLEOTIDE SEQUENCE</scope>
</reference>
<dbReference type="GO" id="GO:0015990">
    <property type="term" value="P:electron transport coupled proton transport"/>
    <property type="evidence" value="ECO:0007669"/>
    <property type="project" value="TreeGrafter"/>
</dbReference>
<feature type="transmembrane region" description="Helical" evidence="5">
    <location>
        <begin position="311"/>
        <end position="330"/>
    </location>
</feature>
<feature type="transmembrane region" description="Helical" evidence="5">
    <location>
        <begin position="637"/>
        <end position="657"/>
    </location>
</feature>
<dbReference type="PRINTS" id="PR01434">
    <property type="entry name" value="NADHDHGNASE5"/>
</dbReference>
<feature type="transmembrane region" description="Helical" evidence="5">
    <location>
        <begin position="83"/>
        <end position="101"/>
    </location>
</feature>
<dbReference type="InterPro" id="IPR001516">
    <property type="entry name" value="Proton_antipo_N"/>
</dbReference>
<dbReference type="InterPro" id="IPR001750">
    <property type="entry name" value="ND/Mrp_TM"/>
</dbReference>
<dbReference type="InterPro" id="IPR018393">
    <property type="entry name" value="NADHpl_OxRdtase_5_subgr"/>
</dbReference>
<dbReference type="GO" id="GO:0042773">
    <property type="term" value="P:ATP synthesis coupled electron transport"/>
    <property type="evidence" value="ECO:0007669"/>
    <property type="project" value="InterPro"/>
</dbReference>
<proteinExistence type="inferred from homology"/>
<feature type="transmembrane region" description="Helical" evidence="5">
    <location>
        <begin position="176"/>
        <end position="203"/>
    </location>
</feature>
<gene>
    <name evidence="8" type="primary">nad5</name>
</gene>
<feature type="transmembrane region" description="Helical" evidence="5">
    <location>
        <begin position="581"/>
        <end position="601"/>
    </location>
</feature>
<feature type="transmembrane region" description="Helical" evidence="5">
    <location>
        <begin position="378"/>
        <end position="400"/>
    </location>
</feature>
<dbReference type="GO" id="GO:0008137">
    <property type="term" value="F:NADH dehydrogenase (ubiquinone) activity"/>
    <property type="evidence" value="ECO:0007669"/>
    <property type="project" value="UniProtKB-EC"/>
</dbReference>
<evidence type="ECO:0000313" key="8">
    <source>
        <dbReference type="EMBL" id="AUO29188.1"/>
    </source>
</evidence>
<feature type="transmembrane region" description="Helical" evidence="5">
    <location>
        <begin position="420"/>
        <end position="444"/>
    </location>
</feature>
<keyword evidence="2 5" id="KW-0812">Transmembrane</keyword>
<dbReference type="GO" id="GO:0016020">
    <property type="term" value="C:membrane"/>
    <property type="evidence" value="ECO:0007669"/>
    <property type="project" value="UniProtKB-SubCell"/>
</dbReference>
<feature type="transmembrane region" description="Helical" evidence="5">
    <location>
        <begin position="113"/>
        <end position="131"/>
    </location>
</feature>
<dbReference type="InterPro" id="IPR003945">
    <property type="entry name" value="NU5C-like"/>
</dbReference>
<comment type="subcellular location">
    <subcellularLocation>
        <location evidence="1">Membrane</location>
        <topology evidence="1">Multi-pass membrane protein</topology>
    </subcellularLocation>
</comment>
<feature type="transmembrane region" description="Helical" evidence="5">
    <location>
        <begin position="252"/>
        <end position="269"/>
    </location>
</feature>
<keyword evidence="5" id="KW-0520">NAD</keyword>
<keyword evidence="3 5" id="KW-1133">Transmembrane helix</keyword>
<feature type="transmembrane region" description="Helical" evidence="5">
    <location>
        <begin position="516"/>
        <end position="537"/>
    </location>
</feature>
<dbReference type="GO" id="GO:0003954">
    <property type="term" value="F:NADH dehydrogenase activity"/>
    <property type="evidence" value="ECO:0007669"/>
    <property type="project" value="TreeGrafter"/>
</dbReference>
<evidence type="ECO:0000259" key="7">
    <source>
        <dbReference type="Pfam" id="PF00662"/>
    </source>
</evidence>
<keyword evidence="5 8" id="KW-0496">Mitochondrion</keyword>
<feature type="transmembrane region" description="Helical" evidence="5">
    <location>
        <begin position="281"/>
        <end position="304"/>
    </location>
</feature>
<feature type="transmembrane region" description="Helical" evidence="5">
    <location>
        <begin position="209"/>
        <end position="231"/>
    </location>
</feature>
<keyword evidence="4 5" id="KW-0472">Membrane</keyword>
<feature type="transmembrane region" description="Helical" evidence="5">
    <location>
        <begin position="669"/>
        <end position="688"/>
    </location>
</feature>
<accession>A0A2I6SS05</accession>
<feature type="transmembrane region" description="Helical" evidence="5">
    <location>
        <begin position="137"/>
        <end position="155"/>
    </location>
</feature>
<feature type="transmembrane region" description="Helical" evidence="5">
    <location>
        <begin position="58"/>
        <end position="77"/>
    </location>
</feature>
<dbReference type="EMBL" id="MF508648">
    <property type="protein sequence ID" value="AUO29188.1"/>
    <property type="molecule type" value="Genomic_DNA"/>
</dbReference>
<keyword evidence="5" id="KW-0830">Ubiquinone</keyword>
<evidence type="ECO:0000256" key="5">
    <source>
        <dbReference type="RuleBase" id="RU003404"/>
    </source>
</evidence>
<feature type="domain" description="NADH:quinone oxidoreductase/Mrp antiporter transmembrane" evidence="6">
    <location>
        <begin position="130"/>
        <end position="408"/>
    </location>
</feature>
<evidence type="ECO:0000256" key="4">
    <source>
        <dbReference type="ARBA" id="ARBA00023136"/>
    </source>
</evidence>
<protein>
    <recommendedName>
        <fullName evidence="5">NADH-ubiquinone oxidoreductase chain 5</fullName>
        <ecNumber evidence="5">7.1.1.2</ecNumber>
    </recommendedName>
</protein>
<dbReference type="EC" id="7.1.1.2" evidence="5"/>
<feature type="transmembrane region" description="Helical" evidence="5">
    <location>
        <begin position="29"/>
        <end position="51"/>
    </location>
</feature>
<name>A0A2I6SS05_9EUKA</name>
<comment type="similarity">
    <text evidence="5">Belongs to the complex I subunit 5 family.</text>
</comment>
<feature type="transmembrane region" description="Helical" evidence="5">
    <location>
        <begin position="336"/>
        <end position="357"/>
    </location>
</feature>
<dbReference type="PANTHER" id="PTHR42829">
    <property type="entry name" value="NADH-UBIQUINONE OXIDOREDUCTASE CHAIN 5"/>
    <property type="match status" value="1"/>
</dbReference>
<organism evidence="8">
    <name type="scientific">Vannella croatica</name>
    <dbReference type="NCBI Taxonomy" id="1778588"/>
    <lineage>
        <taxon>Eukaryota</taxon>
        <taxon>Amoebozoa</taxon>
        <taxon>Discosea</taxon>
        <taxon>Flabellinia</taxon>
        <taxon>Vannellidae</taxon>
        <taxon>Vannella</taxon>
    </lineage>
</organism>
<dbReference type="AlphaFoldDB" id="A0A2I6SS05"/>
<dbReference type="Pfam" id="PF00361">
    <property type="entry name" value="Proton_antipo_M"/>
    <property type="match status" value="1"/>
</dbReference>
<evidence type="ECO:0000259" key="6">
    <source>
        <dbReference type="Pfam" id="PF00361"/>
    </source>
</evidence>
<dbReference type="NCBIfam" id="TIGR01974">
    <property type="entry name" value="NDH_I_L"/>
    <property type="match status" value="1"/>
</dbReference>
<feature type="transmembrane region" description="Helical" evidence="5">
    <location>
        <begin position="465"/>
        <end position="485"/>
    </location>
</feature>
<dbReference type="Pfam" id="PF00662">
    <property type="entry name" value="Proton_antipo_N"/>
    <property type="match status" value="1"/>
</dbReference>
<keyword evidence="5" id="KW-0813">Transport</keyword>
<geneLocation type="mitochondrion" evidence="8"/>
<evidence type="ECO:0000256" key="2">
    <source>
        <dbReference type="ARBA" id="ARBA00022692"/>
    </source>
</evidence>
<evidence type="ECO:0000256" key="3">
    <source>
        <dbReference type="ARBA" id="ARBA00022989"/>
    </source>
</evidence>
<comment type="function">
    <text evidence="5">Core subunit of the mitochondrial membrane respiratory chain NADH dehydrogenase (Complex I) which catalyzes electron transfer from NADH through the respiratory chain, using ubiquinone as an electron acceptor. Essential for the catalytic activity and assembly of complex I.</text>
</comment>
<sequence>MYLIPLLLPILTVFIVGLSFKFYTRDFAISFIFSSLVISLLASLFLIYEVVYLNSTCYIAFAPWFKIGTLVINWSFLFDKLNTIMLFVVICISLCVHLFALDYLGHDPHLSRFMLLLYIFTIFMQVLVTSANLIQLFLGWEGIGLMSYLLINFWFTRYEASNSGLMAIIYNRIGDCDLFLGVSLILFIFKTMIFISVIFFNLYSNIICIYIFNYSFNVIDLITLCFIIGAIGKSAQIFLECWLASAMEGPTPVSSLLHASTLVLAGGFAKLRLSNIIENSFFGMSFLVILGSITSFFAATSVLFMTDLKRVIAYSTCSQMGYLIFCIGLSQYNISLFHLVNHSFFKCLLFIGAGFIIHALSNEQDLRKLGGLFKVLPYIYILIFFASMALMGLPYLSGFYSKEKIFLESSFYIFNNINLLAFWLGSLSALFTAIYSTKLLYLSFFYKPNNYKLNYFKYFHFENKIYLNLILTFLGLGSVFSGYLLSDLMIGNSTDLFLYNYNNINFYYLDFHLGNLNINLLALFYTLIGFSCAFILFSDFINEIFVSSLISYDLYDKKLKYQLSYKEIYDFFSNRWYINYFYNRFLLLNFFLFIGYHYSFLLMDQGYIHNGLGQLYIIRSLRHFLELSIKFMQTKIIDELFLIFFINYFMIICFFNIDFFHIIYDLFQFNFNNSNNILVIGLIFFFAVPKKKNNKKKKIN</sequence>
<comment type="catalytic activity">
    <reaction evidence="5">
        <text>a ubiquinone + NADH + 5 H(+)(in) = a ubiquinol + NAD(+) + 4 H(+)(out)</text>
        <dbReference type="Rhea" id="RHEA:29091"/>
        <dbReference type="Rhea" id="RHEA-COMP:9565"/>
        <dbReference type="Rhea" id="RHEA-COMP:9566"/>
        <dbReference type="ChEBI" id="CHEBI:15378"/>
        <dbReference type="ChEBI" id="CHEBI:16389"/>
        <dbReference type="ChEBI" id="CHEBI:17976"/>
        <dbReference type="ChEBI" id="CHEBI:57540"/>
        <dbReference type="ChEBI" id="CHEBI:57945"/>
        <dbReference type="EC" id="7.1.1.2"/>
    </reaction>
</comment>
<evidence type="ECO:0000256" key="1">
    <source>
        <dbReference type="ARBA" id="ARBA00004141"/>
    </source>
</evidence>
<feature type="domain" description="NADH-Ubiquinone oxidoreductase (complex I) chain 5 N-terminal" evidence="7">
    <location>
        <begin position="64"/>
        <end position="114"/>
    </location>
</feature>